<feature type="signal peptide" evidence="1">
    <location>
        <begin position="1"/>
        <end position="23"/>
    </location>
</feature>
<dbReference type="RefSeq" id="WP_090193441.1">
    <property type="nucleotide sequence ID" value="NZ_LT629785.1"/>
</dbReference>
<keyword evidence="1" id="KW-0732">Signal</keyword>
<dbReference type="Proteomes" id="UP000243232">
    <property type="component" value="Chromosome I"/>
</dbReference>
<protein>
    <recommendedName>
        <fullName evidence="4">Lipoprotein</fullName>
    </recommendedName>
</protein>
<evidence type="ECO:0000256" key="1">
    <source>
        <dbReference type="SAM" id="SignalP"/>
    </source>
</evidence>
<keyword evidence="3" id="KW-1185">Reference proteome</keyword>
<dbReference type="AlphaFoldDB" id="A0A1H2ETT8"/>
<feature type="chain" id="PRO_5009273294" description="Lipoprotein" evidence="1">
    <location>
        <begin position="24"/>
        <end position="146"/>
    </location>
</feature>
<organism evidence="2 3">
    <name type="scientific">Pseudomonas pohangensis</name>
    <dbReference type="NCBI Taxonomy" id="364197"/>
    <lineage>
        <taxon>Bacteria</taxon>
        <taxon>Pseudomonadati</taxon>
        <taxon>Pseudomonadota</taxon>
        <taxon>Gammaproteobacteria</taxon>
        <taxon>Pseudomonadales</taxon>
        <taxon>Pseudomonadaceae</taxon>
        <taxon>Pseudomonas</taxon>
    </lineage>
</organism>
<name>A0A1H2ETT8_9PSED</name>
<dbReference type="EMBL" id="LT629785">
    <property type="protein sequence ID" value="SDT98576.1"/>
    <property type="molecule type" value="Genomic_DNA"/>
</dbReference>
<reference evidence="3" key="1">
    <citation type="submission" date="2016-10" db="EMBL/GenBank/DDBJ databases">
        <authorList>
            <person name="Varghese N."/>
            <person name="Submissions S."/>
        </authorList>
    </citation>
    <scope>NUCLEOTIDE SEQUENCE [LARGE SCALE GENOMIC DNA]</scope>
    <source>
        <strain evidence="3">DSM 17875</strain>
    </source>
</reference>
<dbReference type="PROSITE" id="PS51257">
    <property type="entry name" value="PROKAR_LIPOPROTEIN"/>
    <property type="match status" value="1"/>
</dbReference>
<dbReference type="STRING" id="364197.SAMN05216296_1077"/>
<evidence type="ECO:0008006" key="4">
    <source>
        <dbReference type="Google" id="ProtNLM"/>
    </source>
</evidence>
<evidence type="ECO:0000313" key="3">
    <source>
        <dbReference type="Proteomes" id="UP000243232"/>
    </source>
</evidence>
<accession>A0A1H2ETT8</accession>
<evidence type="ECO:0000313" key="2">
    <source>
        <dbReference type="EMBL" id="SDT98576.1"/>
    </source>
</evidence>
<sequence length="146" mass="14957">MNTRIWIAALLVAGLLSGCAGSAADNQIVNVTLNATPANQGQTGMAVFVDKGAETGLDFTIGGVPSGVSSPLQLQAFIYPGSCANPGAQPAYSLNQDTQAYEGQAGWVMSKVVPVALGSLTATEHTVVVRTSQADGNQDIFCGDIR</sequence>
<proteinExistence type="predicted"/>
<gene>
    <name evidence="2" type="ORF">SAMN05216296_1077</name>
</gene>
<dbReference type="OrthoDB" id="9133049at2"/>